<evidence type="ECO:0000313" key="2">
    <source>
        <dbReference type="Proteomes" id="UP001437256"/>
    </source>
</evidence>
<dbReference type="PANTHER" id="PTHR32332:SF20">
    <property type="entry name" value="2-NITROPROPANE DIOXYGENASE-LIKE PROTEIN"/>
    <property type="match status" value="1"/>
</dbReference>
<proteinExistence type="predicted"/>
<sequence>MARLTTRLTKFLNIKSPIIVPPMALVGNGSLAANAYLGGGFGFIPAGYKSKEWIQSEIDTARNLLPRSESSRLPIGVGFFGWELDKSASDDMITLGLTNNVQALWFSFGNNLEKYVKFVREHPMGKETAVFVLASTIEEGKSIIQDWKFKPDVLVCQEASYPQHFKSLLLNSTSANTIRTTAFDRARGTTEWPAGVDGRGLINATVRDFDAGAEEDVLVTRYKEAMETKDTNRVVVWSGTGVGLIEDVKPTKDLIRDLTEGCIQQLKVASKMLDD</sequence>
<dbReference type="Pfam" id="PF03060">
    <property type="entry name" value="NMO"/>
    <property type="match status" value="1"/>
</dbReference>
<dbReference type="SUPFAM" id="SSF51412">
    <property type="entry name" value="Inosine monophosphate dehydrogenase (IMPDH)"/>
    <property type="match status" value="1"/>
</dbReference>
<accession>A0ABR2ZZK9</accession>
<name>A0ABR2ZZK9_9AGAR</name>
<keyword evidence="2" id="KW-1185">Reference proteome</keyword>
<organism evidence="1 2">
    <name type="scientific">Marasmius tenuissimus</name>
    <dbReference type="NCBI Taxonomy" id="585030"/>
    <lineage>
        <taxon>Eukaryota</taxon>
        <taxon>Fungi</taxon>
        <taxon>Dikarya</taxon>
        <taxon>Basidiomycota</taxon>
        <taxon>Agaricomycotina</taxon>
        <taxon>Agaricomycetes</taxon>
        <taxon>Agaricomycetidae</taxon>
        <taxon>Agaricales</taxon>
        <taxon>Marasmiineae</taxon>
        <taxon>Marasmiaceae</taxon>
        <taxon>Marasmius</taxon>
    </lineage>
</organism>
<evidence type="ECO:0008006" key="3">
    <source>
        <dbReference type="Google" id="ProtNLM"/>
    </source>
</evidence>
<gene>
    <name evidence="1" type="ORF">AAF712_005712</name>
</gene>
<protein>
    <recommendedName>
        <fullName evidence="3">Nitronate monooxygenase domain-containing protein</fullName>
    </recommendedName>
</protein>
<dbReference type="InterPro" id="IPR013785">
    <property type="entry name" value="Aldolase_TIM"/>
</dbReference>
<comment type="caution">
    <text evidence="1">The sequence shown here is derived from an EMBL/GenBank/DDBJ whole genome shotgun (WGS) entry which is preliminary data.</text>
</comment>
<dbReference type="PANTHER" id="PTHR32332">
    <property type="entry name" value="2-NITROPROPANE DIOXYGENASE"/>
    <property type="match status" value="1"/>
</dbReference>
<dbReference type="EMBL" id="JBBXMP010000028">
    <property type="protein sequence ID" value="KAL0067142.1"/>
    <property type="molecule type" value="Genomic_DNA"/>
</dbReference>
<dbReference type="Proteomes" id="UP001437256">
    <property type="component" value="Unassembled WGS sequence"/>
</dbReference>
<reference evidence="1 2" key="1">
    <citation type="submission" date="2024-05" db="EMBL/GenBank/DDBJ databases">
        <title>A draft genome resource for the thread blight pathogen Marasmius tenuissimus strain MS-2.</title>
        <authorList>
            <person name="Yulfo-Soto G.E."/>
            <person name="Baruah I.K."/>
            <person name="Amoako-Attah I."/>
            <person name="Bukari Y."/>
            <person name="Meinhardt L.W."/>
            <person name="Bailey B.A."/>
            <person name="Cohen S.P."/>
        </authorList>
    </citation>
    <scope>NUCLEOTIDE SEQUENCE [LARGE SCALE GENOMIC DNA]</scope>
    <source>
        <strain evidence="1 2">MS-2</strain>
    </source>
</reference>
<evidence type="ECO:0000313" key="1">
    <source>
        <dbReference type="EMBL" id="KAL0067142.1"/>
    </source>
</evidence>
<dbReference type="Gene3D" id="3.20.20.70">
    <property type="entry name" value="Aldolase class I"/>
    <property type="match status" value="2"/>
</dbReference>